<keyword evidence="3" id="KW-1185">Reference proteome</keyword>
<dbReference type="Gene3D" id="3.30.460.10">
    <property type="entry name" value="Beta Polymerase, domain 2"/>
    <property type="match status" value="1"/>
</dbReference>
<protein>
    <recommendedName>
        <fullName evidence="1">Polymerase nucleotidyl transferase domain-containing protein</fullName>
    </recommendedName>
</protein>
<evidence type="ECO:0000259" key="1">
    <source>
        <dbReference type="Pfam" id="PF01909"/>
    </source>
</evidence>
<dbReference type="GO" id="GO:0016779">
    <property type="term" value="F:nucleotidyltransferase activity"/>
    <property type="evidence" value="ECO:0007669"/>
    <property type="project" value="InterPro"/>
</dbReference>
<dbReference type="SUPFAM" id="SSF81301">
    <property type="entry name" value="Nucleotidyltransferase"/>
    <property type="match status" value="1"/>
</dbReference>
<dbReference type="AlphaFoldDB" id="A0A4R4PVD1"/>
<dbReference type="InterPro" id="IPR002934">
    <property type="entry name" value="Polymerase_NTP_transf_dom"/>
</dbReference>
<accession>A0A4R4PVD1</accession>
<dbReference type="CDD" id="cd05403">
    <property type="entry name" value="NT_KNTase_like"/>
    <property type="match status" value="1"/>
</dbReference>
<sequence length="291" mass="30265">MRGDPVFPGSVFHHGFLLAIVAGGAVLDSRSHWAGNTHSRVPDTVFPEASRDASISGLAHWLCVTINKWSPHDPSTSLPQVTPAAARALLTAYASARDEWLTRTVPTLDAQSIWLVGSLATGTADDWSDLDLIVVEGTPALAGSLLTIDLPANGPAGGGYLGAMYEVAGLPLWVDWYLWPRQAAIPREARPLAGTGTQGPRDLSATLDHLGCGEPGPPPDPQAFALAMLPLAAKHLARGNLAAAAGMIAMLGGAVDDNNIADALYDVLAQVGGNHPAVSLVHRQLAVVSAL</sequence>
<name>A0A4R4PVD1_9ACTN</name>
<evidence type="ECO:0000313" key="2">
    <source>
        <dbReference type="EMBL" id="TDC26382.1"/>
    </source>
</evidence>
<dbReference type="InterPro" id="IPR043519">
    <property type="entry name" value="NT_sf"/>
</dbReference>
<gene>
    <name evidence="2" type="ORF">E1261_22710</name>
</gene>
<dbReference type="OrthoDB" id="3513020at2"/>
<dbReference type="Pfam" id="PF01909">
    <property type="entry name" value="NTP_transf_2"/>
    <property type="match status" value="1"/>
</dbReference>
<dbReference type="EMBL" id="SMKA01000110">
    <property type="protein sequence ID" value="TDC26382.1"/>
    <property type="molecule type" value="Genomic_DNA"/>
</dbReference>
<feature type="domain" description="Polymerase nucleotidyl transferase" evidence="1">
    <location>
        <begin position="111"/>
        <end position="136"/>
    </location>
</feature>
<evidence type="ECO:0000313" key="3">
    <source>
        <dbReference type="Proteomes" id="UP000295075"/>
    </source>
</evidence>
<comment type="caution">
    <text evidence="2">The sequence shown here is derived from an EMBL/GenBank/DDBJ whole genome shotgun (WGS) entry which is preliminary data.</text>
</comment>
<organism evidence="2 3">
    <name type="scientific">Kribbella albertanoniae</name>
    <dbReference type="NCBI Taxonomy" id="1266829"/>
    <lineage>
        <taxon>Bacteria</taxon>
        <taxon>Bacillati</taxon>
        <taxon>Actinomycetota</taxon>
        <taxon>Actinomycetes</taxon>
        <taxon>Propionibacteriales</taxon>
        <taxon>Kribbellaceae</taxon>
        <taxon>Kribbella</taxon>
    </lineage>
</organism>
<proteinExistence type="predicted"/>
<reference evidence="2 3" key="1">
    <citation type="submission" date="2019-03" db="EMBL/GenBank/DDBJ databases">
        <title>Draft genome sequences of novel Actinobacteria.</title>
        <authorList>
            <person name="Sahin N."/>
            <person name="Ay H."/>
            <person name="Saygin H."/>
        </authorList>
    </citation>
    <scope>NUCLEOTIDE SEQUENCE [LARGE SCALE GENOMIC DNA]</scope>
    <source>
        <strain evidence="2 3">JCM 30547</strain>
    </source>
</reference>
<dbReference type="Proteomes" id="UP000295075">
    <property type="component" value="Unassembled WGS sequence"/>
</dbReference>